<organism evidence="7 8">
    <name type="scientific">Cupriavidus metallidurans</name>
    <dbReference type="NCBI Taxonomy" id="119219"/>
    <lineage>
        <taxon>Bacteria</taxon>
        <taxon>Pseudomonadati</taxon>
        <taxon>Pseudomonadota</taxon>
        <taxon>Betaproteobacteria</taxon>
        <taxon>Burkholderiales</taxon>
        <taxon>Burkholderiaceae</taxon>
        <taxon>Cupriavidus</taxon>
    </lineage>
</organism>
<feature type="domain" description="DUF3734" evidence="6">
    <location>
        <begin position="81"/>
        <end position="113"/>
    </location>
</feature>
<accession>A0A482J1Y0</accession>
<reference evidence="7 8" key="1">
    <citation type="submission" date="2019-03" db="EMBL/GenBank/DDBJ databases">
        <title>Comparative insights into the high quality Complete genome sequence of highly metal resistant Cupriavidus metallidurans strain BS1 isolated from a gold-copper mine.</title>
        <authorList>
            <person name="Mazhar H.S."/>
            <person name="Rensing C."/>
        </authorList>
    </citation>
    <scope>NUCLEOTIDE SEQUENCE [LARGE SCALE GENOMIC DNA]</scope>
    <source>
        <strain evidence="7 8">BS1</strain>
    </source>
</reference>
<dbReference type="Proteomes" id="UP000253772">
    <property type="component" value="Chromosome c2"/>
</dbReference>
<dbReference type="InterPro" id="IPR023753">
    <property type="entry name" value="FAD/NAD-binding_dom"/>
</dbReference>
<keyword evidence="4" id="KW-0560">Oxidoreductase</keyword>
<name>A0A482J1Y0_9BURK</name>
<evidence type="ECO:0000256" key="2">
    <source>
        <dbReference type="ARBA" id="ARBA00022630"/>
    </source>
</evidence>
<dbReference type="OrthoDB" id="9769238at2"/>
<evidence type="ECO:0000313" key="7">
    <source>
        <dbReference type="EMBL" id="QBP14176.1"/>
    </source>
</evidence>
<dbReference type="InterPro" id="IPR036188">
    <property type="entry name" value="FAD/NAD-bd_sf"/>
</dbReference>
<gene>
    <name evidence="7" type="ORF">DDF84_025355</name>
</gene>
<feature type="domain" description="FAD/NAD(P)-binding" evidence="5">
    <location>
        <begin position="2"/>
        <end position="76"/>
    </location>
</feature>
<dbReference type="InterPro" id="IPR021095">
    <property type="entry name" value="DUF3734"/>
</dbReference>
<dbReference type="Gene3D" id="3.50.50.60">
    <property type="entry name" value="FAD/NAD(P)-binding domain"/>
    <property type="match status" value="2"/>
</dbReference>
<dbReference type="PRINTS" id="PR00368">
    <property type="entry name" value="FADPNR"/>
</dbReference>
<evidence type="ECO:0000256" key="4">
    <source>
        <dbReference type="ARBA" id="ARBA00023002"/>
    </source>
</evidence>
<comment type="cofactor">
    <cofactor evidence="1">
        <name>FAD</name>
        <dbReference type="ChEBI" id="CHEBI:57692"/>
    </cofactor>
</comment>
<sequence length="144" mass="15172">MVVALHGQRKAAEVETRSGRRPPCDVVVVCAGVDPATRFLKGSGIALEKGDVAVDELLQTNVPNVWAAGDITSFRDPVFTRRSDEPSSRDYDFSKTAIQANLAQGYAEVTAVLGPISNASDGLVLKLGDSDESVTGDVPDGVMP</sequence>
<evidence type="ECO:0000259" key="5">
    <source>
        <dbReference type="Pfam" id="PF07992"/>
    </source>
</evidence>
<dbReference type="AlphaFoldDB" id="A0A482J1Y0"/>
<dbReference type="Pfam" id="PF12536">
    <property type="entry name" value="DUF3734"/>
    <property type="match status" value="1"/>
</dbReference>
<evidence type="ECO:0000259" key="6">
    <source>
        <dbReference type="Pfam" id="PF12536"/>
    </source>
</evidence>
<dbReference type="InterPro" id="IPR050446">
    <property type="entry name" value="FAD-oxidoreductase/Apoptosis"/>
</dbReference>
<dbReference type="PANTHER" id="PTHR43557">
    <property type="entry name" value="APOPTOSIS-INDUCING FACTOR 1"/>
    <property type="match status" value="1"/>
</dbReference>
<evidence type="ECO:0000256" key="1">
    <source>
        <dbReference type="ARBA" id="ARBA00001974"/>
    </source>
</evidence>
<dbReference type="GO" id="GO:0016651">
    <property type="term" value="F:oxidoreductase activity, acting on NAD(P)H"/>
    <property type="evidence" value="ECO:0007669"/>
    <property type="project" value="TreeGrafter"/>
</dbReference>
<dbReference type="Pfam" id="PF07992">
    <property type="entry name" value="Pyr_redox_2"/>
    <property type="match status" value="1"/>
</dbReference>
<proteinExistence type="predicted"/>
<evidence type="ECO:0000256" key="3">
    <source>
        <dbReference type="ARBA" id="ARBA00022827"/>
    </source>
</evidence>
<dbReference type="SUPFAM" id="SSF51905">
    <property type="entry name" value="FAD/NAD(P)-binding domain"/>
    <property type="match status" value="1"/>
</dbReference>
<dbReference type="PANTHER" id="PTHR43557:SF2">
    <property type="entry name" value="RIESKE DOMAIN-CONTAINING PROTEIN-RELATED"/>
    <property type="match status" value="1"/>
</dbReference>
<dbReference type="EMBL" id="CP037901">
    <property type="protein sequence ID" value="QBP14176.1"/>
    <property type="molecule type" value="Genomic_DNA"/>
</dbReference>
<dbReference type="GO" id="GO:0005737">
    <property type="term" value="C:cytoplasm"/>
    <property type="evidence" value="ECO:0007669"/>
    <property type="project" value="TreeGrafter"/>
</dbReference>
<keyword evidence="2" id="KW-0285">Flavoprotein</keyword>
<keyword evidence="3" id="KW-0274">FAD</keyword>
<protein>
    <submittedName>
        <fullName evidence="7">Uncharacterized protein</fullName>
    </submittedName>
</protein>
<evidence type="ECO:0000313" key="8">
    <source>
        <dbReference type="Proteomes" id="UP000253772"/>
    </source>
</evidence>